<feature type="compositionally biased region" description="Low complexity" evidence="1">
    <location>
        <begin position="848"/>
        <end position="865"/>
    </location>
</feature>
<feature type="region of interest" description="Disordered" evidence="1">
    <location>
        <begin position="1197"/>
        <end position="1347"/>
    </location>
</feature>
<feature type="compositionally biased region" description="Low complexity" evidence="1">
    <location>
        <begin position="1857"/>
        <end position="1868"/>
    </location>
</feature>
<dbReference type="Gene3D" id="3.40.50.10190">
    <property type="entry name" value="BRCT domain"/>
    <property type="match status" value="2"/>
</dbReference>
<protein>
    <recommendedName>
        <fullName evidence="2">BRCT domain-containing protein</fullName>
    </recommendedName>
</protein>
<feature type="region of interest" description="Disordered" evidence="1">
    <location>
        <begin position="1850"/>
        <end position="1889"/>
    </location>
</feature>
<feature type="compositionally biased region" description="Low complexity" evidence="1">
    <location>
        <begin position="712"/>
        <end position="730"/>
    </location>
</feature>
<sequence length="2000" mass="195736">MAAVPQAQPLEGCCVHVWQRVDGDVAAINAISAKLKALGAKTAQRLSKEVTHVIFQRKLQSTSQERSAEDADLRQIYSKCGKAEPPVYVVSPLWLQHCEDTRVRAKEVRYLERRPADPIFLVASPNKTASAKDKRKRKSVVARPRELVQTADLDDAIFSSSQQIRELNDNEDDGPGAGAAGKPSSGALGRQGFGGPLGSSLLGSKAGPGRMAGMGRRNAMSDVEDAGEEPRAKAPSLTLAALLGPRKMPIAGPSGAGVARGGSASAAAGGASRAAAPSRPAQAQAPGRMRQLPLSFTALPRPSGPRAQPTPADQPLQPLNEAPQPAAASAGPSEPAATGVDAPPQGIAAVFAAPKPPGPAPALGAAAAAAMSHPASMPKPRTAPSPGRGAGQPSGAAAAAHPASRPGTAAAGTRATEEADPVEDDDGDQDDDVVLMEGPVMTAGKQKRRSVGGCSSRPASAVKRRPPLPSPLGHAPTPRGQGAAKHEGEQEKQTAERRGRTPKAARGQGDGEQEVAASSAADAPSTRAAPSPRYPPLSCLASAGKGATAAAGSTAPTADLAGPSVAPTAAGDAAANVAARSLAPSRQASPCLPPRGPSSERQRRVSTAQEPPQGAAATLAGAAAALAAAAAAGPPPSTAPAGAGAGPGPSGRRGSRSLSGTPLGMPLGRGRELGVLTPGGTPLALGLTPATLTVPRLKSQTGVGSGPGSGGAAAAAPPNPSASCTPEPGVPAAANAAGWTAAGTSTVADAPGDGPRADVAGRIAGRTGPEAQLDLAAALTQPSARRASGRRTGLPPTPKLGAGSGWAGMVTPRLDASAVEAAAAAAAGPAAEAAHPPPAAGREEGAHAEVGVDNGAAATAPTTAAGRGSQRKGRRAAATPLLLSPVPLPEGGVTTFGRRVAGREDADAAGPSGSPPAPAGADPGPGPSSAAAPAVAEGTCHAAGGQTPGSVLRRSSRLATASPLPLGRSASALHGTADAPGPPLLWGGFKPLPQPQPSPAPVPGILQPASQLPSTAPVPVEEAAERATGRLGTGATPGTARKGRRRQQQAAPEDQEEQPGPGPGPTAQAADAAPKPPSATPPRRQHPGAAAAAEEGGTVSKRLRSAAKRAATAAAAAPQPAAAGAASQPRPQPQPQPQPTDAGPQPPGALPAGVPESPPRSAIAPSASKVAGTPLTSPNYRTRFQRRRFGRLGLDLEQLDVPPGRPFVLQPDGVVQPVGEEDAGEQLPNGGEAESRGAQGATAAEAKGAAGAAEASAATPSPAMRPGSVTRSRRRALQFDQADEAGLSSAQAATASAATAAGVPGPGLEQDGRVLGDLAPGTGPGTSEAGAAGASQPPAGPSTSAAGAGSLFARLRGKKLATAADATLALAPPPSPAAVALAAATGLPPRPLAAVAEDDEAGAEASGSREGTPVGSKPVPASNPAEAKPTTAGRRGKADGASAPARRSTPRGRPPAPQPHESGGPAAANAGAAAAANGLKREGRLSLRKQPLAAPATTGVNAASRPAASAGSQQPLGLPPAVPKPAAPTGTRTRSCGSAAATAAAAASAPCSPRAGSKRSRASAATPSTAPAQAVDRATGDCAAAATPTAKRRRTGTGAGAGAGAGALAPALPAVAEEAPSATAAAMRSAPGLGPSRKAKPAASEDRSTAPATKRLRSGAKPSSKTTPAADAAAAAIAQPGPLVAQSATLVPLGASTVMPLGRNAAAASAWLAASGAGAAPLTVPVAPALGQYPRGRQHPLRAGVRYLAHTCIDAASQAAIAAAVKQLGGARLCTPGYEDGHVTHMVLPAAAAEQRRTLKALLGIANGALFVSPAWVADSLAAGRWLPEEPYHVQGAFAATADAVRQQLHLQHQSDAAADPSGAAAPPAAAPAPAQPHAQPRAPCSPRAGVAAKPLAGRLVAVHNAQCNGPKLAEAQARKADVEKLVVALGGRVVPARSATVLLLVGGGLGTTSSQTGGGASRRARPAGVCAGSVPVAAEEWLMRLAETHVWEEPGAGAG</sequence>
<feature type="compositionally biased region" description="Low complexity" evidence="1">
    <location>
        <begin position="566"/>
        <end position="579"/>
    </location>
</feature>
<feature type="compositionally biased region" description="Low complexity" evidence="1">
    <location>
        <begin position="1237"/>
        <end position="1262"/>
    </location>
</feature>
<accession>A0A835XXT9</accession>
<keyword evidence="4" id="KW-1185">Reference proteome</keyword>
<feature type="region of interest" description="Disordered" evidence="1">
    <location>
        <begin position="744"/>
        <end position="808"/>
    </location>
</feature>
<feature type="compositionally biased region" description="Low complexity" evidence="1">
    <location>
        <begin position="361"/>
        <end position="414"/>
    </location>
</feature>
<organism evidence="3 4">
    <name type="scientific">Edaphochlamys debaryana</name>
    <dbReference type="NCBI Taxonomy" id="47281"/>
    <lineage>
        <taxon>Eukaryota</taxon>
        <taxon>Viridiplantae</taxon>
        <taxon>Chlorophyta</taxon>
        <taxon>core chlorophytes</taxon>
        <taxon>Chlorophyceae</taxon>
        <taxon>CS clade</taxon>
        <taxon>Chlamydomonadales</taxon>
        <taxon>Chlamydomonadales incertae sedis</taxon>
        <taxon>Edaphochlamys</taxon>
    </lineage>
</organism>
<gene>
    <name evidence="3" type="ORF">HYH03_009832</name>
</gene>
<feature type="compositionally biased region" description="Low complexity" evidence="1">
    <location>
        <begin position="1327"/>
        <end position="1347"/>
    </location>
</feature>
<evidence type="ECO:0000313" key="4">
    <source>
        <dbReference type="Proteomes" id="UP000612055"/>
    </source>
</evidence>
<feature type="compositionally biased region" description="Low complexity" evidence="1">
    <location>
        <begin position="1150"/>
        <end position="1168"/>
    </location>
</feature>
<feature type="region of interest" description="Disordered" evidence="1">
    <location>
        <begin position="1391"/>
        <end position="1606"/>
    </location>
</feature>
<feature type="domain" description="BRCT" evidence="2">
    <location>
        <begin position="1736"/>
        <end position="1834"/>
    </location>
</feature>
<reference evidence="3" key="1">
    <citation type="journal article" date="2020" name="bioRxiv">
        <title>Comparative genomics of Chlamydomonas.</title>
        <authorList>
            <person name="Craig R.J."/>
            <person name="Hasan A.R."/>
            <person name="Ness R.W."/>
            <person name="Keightley P.D."/>
        </authorList>
    </citation>
    <scope>NUCLEOTIDE SEQUENCE</scope>
    <source>
        <strain evidence="3">CCAP 11/70</strain>
    </source>
</reference>
<dbReference type="InterPro" id="IPR036420">
    <property type="entry name" value="BRCT_dom_sf"/>
</dbReference>
<feature type="compositionally biased region" description="Low complexity" evidence="1">
    <location>
        <begin position="1088"/>
        <end position="1097"/>
    </location>
</feature>
<feature type="compositionally biased region" description="Low complexity" evidence="1">
    <location>
        <begin position="321"/>
        <end position="337"/>
    </location>
</feature>
<dbReference type="EMBL" id="JAEHOE010000049">
    <property type="protein sequence ID" value="KAG2491880.1"/>
    <property type="molecule type" value="Genomic_DNA"/>
</dbReference>
<feature type="region of interest" description="Disordered" evidence="1">
    <location>
        <begin position="123"/>
        <end position="143"/>
    </location>
</feature>
<name>A0A835XXT9_9CHLO</name>
<evidence type="ECO:0000313" key="3">
    <source>
        <dbReference type="EMBL" id="KAG2491880.1"/>
    </source>
</evidence>
<feature type="compositionally biased region" description="Pro residues" evidence="1">
    <location>
        <begin position="1517"/>
        <end position="1526"/>
    </location>
</feature>
<dbReference type="InterPro" id="IPR001357">
    <property type="entry name" value="BRCT_dom"/>
</dbReference>
<feature type="compositionally biased region" description="Low complexity" evidence="1">
    <location>
        <begin position="1533"/>
        <end position="1555"/>
    </location>
</feature>
<feature type="compositionally biased region" description="Pro residues" evidence="1">
    <location>
        <begin position="1130"/>
        <end position="1149"/>
    </location>
</feature>
<feature type="compositionally biased region" description="Low complexity" evidence="1">
    <location>
        <begin position="198"/>
        <end position="220"/>
    </location>
</feature>
<feature type="compositionally biased region" description="Low complexity" evidence="1">
    <location>
        <begin position="1108"/>
        <end position="1129"/>
    </location>
</feature>
<feature type="compositionally biased region" description="Basic and acidic residues" evidence="1">
    <location>
        <begin position="484"/>
        <end position="499"/>
    </location>
</feature>
<feature type="compositionally biased region" description="Low complexity" evidence="1">
    <location>
        <begin position="1288"/>
        <end position="1301"/>
    </location>
</feature>
<feature type="domain" description="BRCT" evidence="2">
    <location>
        <begin position="1891"/>
        <end position="1985"/>
    </location>
</feature>
<evidence type="ECO:0000259" key="2">
    <source>
        <dbReference type="PROSITE" id="PS50172"/>
    </source>
</evidence>
<dbReference type="OrthoDB" id="2384350at2759"/>
<dbReference type="PROSITE" id="PS50172">
    <property type="entry name" value="BRCT"/>
    <property type="match status" value="3"/>
</dbReference>
<feature type="region of interest" description="Disordered" evidence="1">
    <location>
        <begin position="1623"/>
        <end position="1673"/>
    </location>
</feature>
<feature type="compositionally biased region" description="Low complexity" evidence="1">
    <location>
        <begin position="652"/>
        <end position="664"/>
    </location>
</feature>
<feature type="region of interest" description="Disordered" evidence="1">
    <location>
        <begin position="167"/>
        <end position="234"/>
    </location>
</feature>
<feature type="region of interest" description="Disordered" evidence="1">
    <location>
        <begin position="696"/>
        <end position="730"/>
    </location>
</feature>
<feature type="compositionally biased region" description="Low complexity" evidence="1">
    <location>
        <begin position="541"/>
        <end position="558"/>
    </location>
</feature>
<feature type="compositionally biased region" description="Acidic residues" evidence="1">
    <location>
        <begin position="418"/>
        <end position="434"/>
    </location>
</feature>
<feature type="compositionally biased region" description="Low complexity" evidence="1">
    <location>
        <begin position="614"/>
        <end position="632"/>
    </location>
</feature>
<feature type="region of interest" description="Disordered" evidence="1">
    <location>
        <begin position="254"/>
        <end position="676"/>
    </location>
</feature>
<feature type="compositionally biased region" description="Low complexity" evidence="1">
    <location>
        <begin position="1562"/>
        <end position="1589"/>
    </location>
</feature>
<feature type="compositionally biased region" description="Low complexity" evidence="1">
    <location>
        <begin position="919"/>
        <end position="934"/>
    </location>
</feature>
<feature type="compositionally biased region" description="Pro residues" evidence="1">
    <location>
        <begin position="992"/>
        <end position="1002"/>
    </location>
</feature>
<evidence type="ECO:0000256" key="1">
    <source>
        <dbReference type="SAM" id="MobiDB-lite"/>
    </source>
</evidence>
<feature type="region of interest" description="Disordered" evidence="1">
    <location>
        <begin position="822"/>
        <end position="1185"/>
    </location>
</feature>
<proteinExistence type="predicted"/>
<dbReference type="Proteomes" id="UP000612055">
    <property type="component" value="Unassembled WGS sequence"/>
</dbReference>
<feature type="compositionally biased region" description="Low complexity" evidence="1">
    <location>
        <begin position="822"/>
        <end position="834"/>
    </location>
</feature>
<feature type="compositionally biased region" description="Low complexity" evidence="1">
    <location>
        <begin position="1466"/>
        <end position="1478"/>
    </location>
</feature>
<dbReference type="CDD" id="cd17716">
    <property type="entry name" value="BRCT_microcephalin_rpt1"/>
    <property type="match status" value="1"/>
</dbReference>
<feature type="domain" description="BRCT" evidence="2">
    <location>
        <begin position="5"/>
        <end position="112"/>
    </location>
</feature>
<dbReference type="SUPFAM" id="SSF52113">
    <property type="entry name" value="BRCT domain"/>
    <property type="match status" value="2"/>
</dbReference>
<comment type="caution">
    <text evidence="3">The sequence shown here is derived from an EMBL/GenBank/DDBJ whole genome shotgun (WGS) entry which is preliminary data.</text>
</comment>
<feature type="compositionally biased region" description="Low complexity" evidence="1">
    <location>
        <begin position="261"/>
        <end position="288"/>
    </location>
</feature>